<dbReference type="InterPro" id="IPR013780">
    <property type="entry name" value="Glyco_hydro_b"/>
</dbReference>
<evidence type="ECO:0000256" key="10">
    <source>
        <dbReference type="ARBA" id="ARBA00023180"/>
    </source>
</evidence>
<evidence type="ECO:0000259" key="16">
    <source>
        <dbReference type="Pfam" id="PF17387"/>
    </source>
</evidence>
<comment type="similarity">
    <text evidence="1">Belongs to the glycosyl hydrolase 59 family.</text>
</comment>
<evidence type="ECO:0000313" key="18">
    <source>
        <dbReference type="Ensembl" id="ENSEBUP00000003099.1"/>
    </source>
</evidence>
<comment type="catalytic activity">
    <reaction evidence="14">
        <text>beta-D-galactosyl-(1&lt;-&gt;1)-sphing-4-enine + H2O = sphing-4-enine + D-galactose</text>
        <dbReference type="Rhea" id="RHEA:43908"/>
        <dbReference type="ChEBI" id="CHEBI:4139"/>
        <dbReference type="ChEBI" id="CHEBI:15377"/>
        <dbReference type="ChEBI" id="CHEBI:57756"/>
        <dbReference type="ChEBI" id="CHEBI:57934"/>
    </reaction>
    <physiologicalReaction direction="left-to-right" evidence="14">
        <dbReference type="Rhea" id="RHEA:43909"/>
    </physiologicalReaction>
</comment>
<evidence type="ECO:0000256" key="14">
    <source>
        <dbReference type="ARBA" id="ARBA00048813"/>
    </source>
</evidence>
<dbReference type="OMA" id="KYPKNGW"/>
<dbReference type="Pfam" id="PF17387">
    <property type="entry name" value="Glyco_hydro_59M"/>
    <property type="match status" value="1"/>
</dbReference>
<dbReference type="InterPro" id="IPR013785">
    <property type="entry name" value="Aldolase_TIM"/>
</dbReference>
<dbReference type="InterPro" id="IPR049161">
    <property type="entry name" value="GH59_cat"/>
</dbReference>
<evidence type="ECO:0000256" key="4">
    <source>
        <dbReference type="ARBA" id="ARBA00022729"/>
    </source>
</evidence>
<evidence type="ECO:0000259" key="17">
    <source>
        <dbReference type="Pfam" id="PF21708"/>
    </source>
</evidence>
<evidence type="ECO:0000256" key="2">
    <source>
        <dbReference type="ARBA" id="ARBA00012657"/>
    </source>
</evidence>
<dbReference type="InterPro" id="IPR049162">
    <property type="entry name" value="GH59_C"/>
</dbReference>
<sequence>VNYPLKLRNQILDYLFLPNFGASLHILKVEIGGDAQTTDGTEPSHMRDATDENYFRGYEWWLMVEAKRRNPNITLVGLPWAFPAWVGGGSKLPYTHPKLTARYVTSWVQGAKQWHNLNIDYVGVLRQTLDKAGLHSVGIIASDSKWQIVKDIVSDVELSAAVDVIGVHYPGTNSPPAARATKKPLWSSEDYSTFNDAIGAGCWARILNQNYVNGKMTSTISWNLIASYYDTMMLALPAHTTQFAKPGWHYLNSSAHLVHGGSVVAFTDGLRNLTIVIETMVRCRPEEHQGTFTLELGIDEIYTVTSVATGRHGQHPDPPGPQPFPVLYGDNFDVVFPQFSEAPNFADQTGVFEYFTNSSDHGSHISTLRQVITTRPITWEMDADQTISVIGNHNWTDVIVTCDVLIETPGTGGVFVAVRVDVGGGNIAFARGVYFWILAEGAFSITNDLAGKKVLAKGKARVRSGEWYSLTLEVKGNATSCTLDGRLLWRGSTPDKPTNGWVAIGTKSFENGQFDNFMLRAE</sequence>
<accession>A0A8C4N899</accession>
<keyword evidence="8" id="KW-0443">Lipid metabolism</keyword>
<dbReference type="PANTHER" id="PTHR15172">
    <property type="entry name" value="GALACTOCEREBROSIDASE"/>
    <property type="match status" value="1"/>
</dbReference>
<keyword evidence="9" id="KW-1015">Disulfide bond</keyword>
<evidence type="ECO:0000256" key="5">
    <source>
        <dbReference type="ARBA" id="ARBA00022801"/>
    </source>
</evidence>
<feature type="domain" description="Glycosyl hydrolase family 59 C-terminal lectin" evidence="17">
    <location>
        <begin position="347"/>
        <end position="521"/>
    </location>
</feature>
<evidence type="ECO:0000256" key="1">
    <source>
        <dbReference type="ARBA" id="ARBA00005637"/>
    </source>
</evidence>
<dbReference type="SUPFAM" id="SSF51445">
    <property type="entry name" value="(Trans)glycosidases"/>
    <property type="match status" value="1"/>
</dbReference>
<keyword evidence="11" id="KW-0326">Glycosidase</keyword>
<dbReference type="Gene3D" id="2.60.40.1180">
    <property type="entry name" value="Golgi alpha-mannosidase II"/>
    <property type="match status" value="1"/>
</dbReference>
<keyword evidence="10" id="KW-0325">Glycoprotein</keyword>
<evidence type="ECO:0000313" key="19">
    <source>
        <dbReference type="Proteomes" id="UP000694388"/>
    </source>
</evidence>
<evidence type="ECO:0000256" key="8">
    <source>
        <dbReference type="ARBA" id="ARBA00023098"/>
    </source>
</evidence>
<evidence type="ECO:0000259" key="15">
    <source>
        <dbReference type="Pfam" id="PF02057"/>
    </source>
</evidence>
<organism evidence="18 19">
    <name type="scientific">Eptatretus burgeri</name>
    <name type="common">Inshore hagfish</name>
    <dbReference type="NCBI Taxonomy" id="7764"/>
    <lineage>
        <taxon>Eukaryota</taxon>
        <taxon>Metazoa</taxon>
        <taxon>Chordata</taxon>
        <taxon>Craniata</taxon>
        <taxon>Vertebrata</taxon>
        <taxon>Cyclostomata</taxon>
        <taxon>Myxini</taxon>
        <taxon>Myxiniformes</taxon>
        <taxon>Myxinidae</taxon>
        <taxon>Eptatretinae</taxon>
        <taxon>Eptatretus</taxon>
    </lineage>
</organism>
<dbReference type="AlphaFoldDB" id="A0A8C4N899"/>
<dbReference type="FunFam" id="2.60.120.560:FF:000001">
    <property type="entry name" value="galactocerebrosidase precursor"/>
    <property type="match status" value="1"/>
</dbReference>
<evidence type="ECO:0000256" key="3">
    <source>
        <dbReference type="ARBA" id="ARBA00019657"/>
    </source>
</evidence>
<keyword evidence="7" id="KW-0442">Lipid degradation</keyword>
<reference evidence="18" key="1">
    <citation type="submission" date="2025-08" db="UniProtKB">
        <authorList>
            <consortium name="Ensembl"/>
        </authorList>
    </citation>
    <scope>IDENTIFICATION</scope>
</reference>
<evidence type="ECO:0000256" key="12">
    <source>
        <dbReference type="ARBA" id="ARBA00023982"/>
    </source>
</evidence>
<dbReference type="Gene3D" id="2.60.120.560">
    <property type="entry name" value="Exo-inulinase, domain 1"/>
    <property type="match status" value="1"/>
</dbReference>
<comment type="catalytic activity">
    <reaction evidence="12">
        <text>a D-galactosylceramide + H2O = an N-acyl-sphingoid base + D-galactose</text>
        <dbReference type="Rhea" id="RHEA:43412"/>
        <dbReference type="ChEBI" id="CHEBI:4139"/>
        <dbReference type="ChEBI" id="CHEBI:15377"/>
        <dbReference type="ChEBI" id="CHEBI:36498"/>
        <dbReference type="ChEBI" id="CHEBI:83273"/>
    </reaction>
    <physiologicalReaction direction="left-to-right" evidence="12">
        <dbReference type="Rhea" id="RHEA:43413"/>
    </physiologicalReaction>
</comment>
<dbReference type="GO" id="GO:0005764">
    <property type="term" value="C:lysosome"/>
    <property type="evidence" value="ECO:0007669"/>
    <property type="project" value="TreeGrafter"/>
</dbReference>
<name>A0A8C4N899_EPTBU</name>
<evidence type="ECO:0000256" key="11">
    <source>
        <dbReference type="ARBA" id="ARBA00023295"/>
    </source>
</evidence>
<dbReference type="GO" id="GO:0004336">
    <property type="term" value="F:galactosylceramidase activity"/>
    <property type="evidence" value="ECO:0007669"/>
    <property type="project" value="UniProtKB-EC"/>
</dbReference>
<evidence type="ECO:0000256" key="6">
    <source>
        <dbReference type="ARBA" id="ARBA00022919"/>
    </source>
</evidence>
<evidence type="ECO:0000256" key="7">
    <source>
        <dbReference type="ARBA" id="ARBA00022963"/>
    </source>
</evidence>
<dbReference type="InterPro" id="IPR001286">
    <property type="entry name" value="Glyco_hydro_59"/>
</dbReference>
<keyword evidence="6" id="KW-0746">Sphingolipid metabolism</keyword>
<keyword evidence="5" id="KW-0378">Hydrolase</keyword>
<dbReference type="InterPro" id="IPR017853">
    <property type="entry name" value="GH"/>
</dbReference>
<dbReference type="GO" id="GO:0016020">
    <property type="term" value="C:membrane"/>
    <property type="evidence" value="ECO:0007669"/>
    <property type="project" value="GOC"/>
</dbReference>
<dbReference type="GO" id="GO:0006683">
    <property type="term" value="P:galactosylceramide catabolic process"/>
    <property type="evidence" value="ECO:0007669"/>
    <property type="project" value="InterPro"/>
</dbReference>
<dbReference type="Proteomes" id="UP000694388">
    <property type="component" value="Unplaced"/>
</dbReference>
<evidence type="ECO:0000256" key="13">
    <source>
        <dbReference type="ARBA" id="ARBA00033098"/>
    </source>
</evidence>
<dbReference type="PANTHER" id="PTHR15172:SF1">
    <property type="entry name" value="GALACTOCEREBROSIDASE"/>
    <property type="match status" value="1"/>
</dbReference>
<keyword evidence="4" id="KW-0732">Signal</keyword>
<dbReference type="Pfam" id="PF21708">
    <property type="entry name" value="Glyco_hydro_59_C"/>
    <property type="match status" value="1"/>
</dbReference>
<dbReference type="PRINTS" id="PR00850">
    <property type="entry name" value="GLHYDRLASE59"/>
</dbReference>
<dbReference type="Ensembl" id="ENSEBUT00000003463.1">
    <property type="protein sequence ID" value="ENSEBUP00000003099.1"/>
    <property type="gene ID" value="ENSEBUG00000002235.1"/>
</dbReference>
<keyword evidence="19" id="KW-1185">Reference proteome</keyword>
<protein>
    <recommendedName>
        <fullName evidence="3">Galactocerebrosidase</fullName>
        <ecNumber evidence="2">3.2.1.46</ecNumber>
    </recommendedName>
    <alternativeName>
        <fullName evidence="13">Galactosylceramidase</fullName>
    </alternativeName>
</protein>
<reference evidence="18" key="2">
    <citation type="submission" date="2025-09" db="UniProtKB">
        <authorList>
            <consortium name="Ensembl"/>
        </authorList>
    </citation>
    <scope>IDENTIFICATION</scope>
</reference>
<dbReference type="Gene3D" id="3.20.20.70">
    <property type="entry name" value="Aldolase class I"/>
    <property type="match status" value="1"/>
</dbReference>
<feature type="domain" description="Glycosyl hydrolase family 59 catalytic" evidence="15">
    <location>
        <begin position="1"/>
        <end position="234"/>
    </location>
</feature>
<dbReference type="Pfam" id="PF02057">
    <property type="entry name" value="Glyco_hydro_59"/>
    <property type="match status" value="1"/>
</dbReference>
<evidence type="ECO:0000256" key="9">
    <source>
        <dbReference type="ARBA" id="ARBA00023157"/>
    </source>
</evidence>
<feature type="domain" description="Glycosyl hydrolase family 59 central" evidence="16">
    <location>
        <begin position="250"/>
        <end position="281"/>
    </location>
</feature>
<dbReference type="InterPro" id="IPR035394">
    <property type="entry name" value="Glyco_hydro_59_dom"/>
</dbReference>
<dbReference type="EC" id="3.2.1.46" evidence="2"/>
<dbReference type="GeneTree" id="ENSGT00390000003303"/>
<proteinExistence type="inferred from homology"/>